<dbReference type="AlphaFoldDB" id="A0A382N8R7"/>
<dbReference type="Pfam" id="PF16363">
    <property type="entry name" value="GDP_Man_Dehyd"/>
    <property type="match status" value="1"/>
</dbReference>
<dbReference type="EMBL" id="UINC01098786">
    <property type="protein sequence ID" value="SVC57574.1"/>
    <property type="molecule type" value="Genomic_DNA"/>
</dbReference>
<dbReference type="InterPro" id="IPR013445">
    <property type="entry name" value="CDP_4_6_deHydtase"/>
</dbReference>
<organism evidence="2">
    <name type="scientific">marine metagenome</name>
    <dbReference type="NCBI Taxonomy" id="408172"/>
    <lineage>
        <taxon>unclassified sequences</taxon>
        <taxon>metagenomes</taxon>
        <taxon>ecological metagenomes</taxon>
    </lineage>
</organism>
<name>A0A382N8R7_9ZZZZ</name>
<dbReference type="InterPro" id="IPR016040">
    <property type="entry name" value="NAD(P)-bd_dom"/>
</dbReference>
<sequence length="263" mass="30424">PTTTWQTNVFGTLNILESIRKLKNVCNVVIITSDKCYFNREIHYGYKETDILGGKDPYSGSKASAELLVKSYISSFFLSNKSKIRIATARAGNVIGGGDWANNRIIADCVRSWSKNKKAELRNPSATRPWQHVLEAVGGYLCLAINLSFNKHLHGEAFNFGPNLSREYSVLELVKTMGVYWKNISWKVIPKSRKKFYESELLRLNCNKAKKILKWKNILKFSETVEMVASWYRSYYDHPKNIDKITKKQIREYEKLLKKRLIK</sequence>
<evidence type="ECO:0000259" key="1">
    <source>
        <dbReference type="Pfam" id="PF16363"/>
    </source>
</evidence>
<gene>
    <name evidence="2" type="ORF">METZ01_LOCUS310428</name>
</gene>
<feature type="non-terminal residue" evidence="2">
    <location>
        <position position="1"/>
    </location>
</feature>
<reference evidence="2" key="1">
    <citation type="submission" date="2018-05" db="EMBL/GenBank/DDBJ databases">
        <authorList>
            <person name="Lanie J.A."/>
            <person name="Ng W.-L."/>
            <person name="Kazmierczak K.M."/>
            <person name="Andrzejewski T.M."/>
            <person name="Davidsen T.M."/>
            <person name="Wayne K.J."/>
            <person name="Tettelin H."/>
            <person name="Glass J.I."/>
            <person name="Rusch D."/>
            <person name="Podicherti R."/>
            <person name="Tsui H.-C.T."/>
            <person name="Winkler M.E."/>
        </authorList>
    </citation>
    <scope>NUCLEOTIDE SEQUENCE</scope>
</reference>
<dbReference type="InterPro" id="IPR036291">
    <property type="entry name" value="NAD(P)-bd_dom_sf"/>
</dbReference>
<dbReference type="SUPFAM" id="SSF51735">
    <property type="entry name" value="NAD(P)-binding Rossmann-fold domains"/>
    <property type="match status" value="1"/>
</dbReference>
<dbReference type="Gene3D" id="3.90.25.10">
    <property type="entry name" value="UDP-galactose 4-epimerase, domain 1"/>
    <property type="match status" value="1"/>
</dbReference>
<feature type="domain" description="NAD(P)-binding" evidence="1">
    <location>
        <begin position="1"/>
        <end position="227"/>
    </location>
</feature>
<evidence type="ECO:0000313" key="2">
    <source>
        <dbReference type="EMBL" id="SVC57574.1"/>
    </source>
</evidence>
<accession>A0A382N8R7</accession>
<proteinExistence type="predicted"/>
<dbReference type="PANTHER" id="PTHR43000">
    <property type="entry name" value="DTDP-D-GLUCOSE 4,6-DEHYDRATASE-RELATED"/>
    <property type="match status" value="1"/>
</dbReference>
<dbReference type="NCBIfam" id="TIGR02622">
    <property type="entry name" value="CDP_4_6_dhtase"/>
    <property type="match status" value="1"/>
</dbReference>
<protein>
    <recommendedName>
        <fullName evidence="1">NAD(P)-binding domain-containing protein</fullName>
    </recommendedName>
</protein>
<dbReference type="Gene3D" id="3.40.50.720">
    <property type="entry name" value="NAD(P)-binding Rossmann-like Domain"/>
    <property type="match status" value="1"/>
</dbReference>